<organism evidence="11 12">
    <name type="scientific">Trifolium subterraneum</name>
    <name type="common">Subterranean clover</name>
    <dbReference type="NCBI Taxonomy" id="3900"/>
    <lineage>
        <taxon>Eukaryota</taxon>
        <taxon>Viridiplantae</taxon>
        <taxon>Streptophyta</taxon>
        <taxon>Embryophyta</taxon>
        <taxon>Tracheophyta</taxon>
        <taxon>Spermatophyta</taxon>
        <taxon>Magnoliopsida</taxon>
        <taxon>eudicotyledons</taxon>
        <taxon>Gunneridae</taxon>
        <taxon>Pentapetalae</taxon>
        <taxon>rosids</taxon>
        <taxon>fabids</taxon>
        <taxon>Fabales</taxon>
        <taxon>Fabaceae</taxon>
        <taxon>Papilionoideae</taxon>
        <taxon>50 kb inversion clade</taxon>
        <taxon>NPAAA clade</taxon>
        <taxon>Hologalegina</taxon>
        <taxon>IRL clade</taxon>
        <taxon>Trifolieae</taxon>
        <taxon>Trifolium</taxon>
    </lineage>
</organism>
<evidence type="ECO:0000256" key="1">
    <source>
        <dbReference type="ARBA" id="ARBA00004609"/>
    </source>
</evidence>
<dbReference type="AlphaFoldDB" id="A0A2Z6P6R9"/>
<sequence length="233" mass="25987">MFHLPLFIIIILSSPSSSSSLNITFPKTPSSPSSPSKPNNSTFPKTPPLSSCSVLNLTYVFYSSHTFFTAASEFHSHHIDIEINNCYPFTIFTPDDNAFNDSSISKRYKSLSGDNKYLVLSSHMVYQYLPPALLPHTTNVYKLHETVATEIMGENNYMINITELANGSVTVSNNHIRAVITRTLYNQYPIVIYGVSKVLMPKELPDSAPITSAAPTVYCFKINVVLLLLVLWI</sequence>
<feature type="region of interest" description="Disordered" evidence="8">
    <location>
        <begin position="18"/>
        <end position="46"/>
    </location>
</feature>
<keyword evidence="5 9" id="KW-0732">Signal</keyword>
<dbReference type="GO" id="GO:0005886">
    <property type="term" value="C:plasma membrane"/>
    <property type="evidence" value="ECO:0007669"/>
    <property type="project" value="UniProtKB-SubCell"/>
</dbReference>
<evidence type="ECO:0000256" key="4">
    <source>
        <dbReference type="ARBA" id="ARBA00022622"/>
    </source>
</evidence>
<evidence type="ECO:0000256" key="7">
    <source>
        <dbReference type="ARBA" id="ARBA00024686"/>
    </source>
</evidence>
<keyword evidence="3" id="KW-1003">Cell membrane</keyword>
<protein>
    <recommendedName>
        <fullName evidence="10">FAS1 domain-containing protein</fullName>
    </recommendedName>
</protein>
<keyword evidence="4" id="KW-0325">Glycoprotein</keyword>
<dbReference type="InterPro" id="IPR000782">
    <property type="entry name" value="FAS1_domain"/>
</dbReference>
<dbReference type="Gene3D" id="2.30.180.10">
    <property type="entry name" value="FAS1 domain"/>
    <property type="match status" value="1"/>
</dbReference>
<evidence type="ECO:0000313" key="12">
    <source>
        <dbReference type="Proteomes" id="UP000242715"/>
    </source>
</evidence>
<dbReference type="GO" id="GO:0098552">
    <property type="term" value="C:side of membrane"/>
    <property type="evidence" value="ECO:0007669"/>
    <property type="project" value="UniProtKB-KW"/>
</dbReference>
<evidence type="ECO:0000256" key="8">
    <source>
        <dbReference type="SAM" id="MobiDB-lite"/>
    </source>
</evidence>
<keyword evidence="6" id="KW-0472">Membrane</keyword>
<gene>
    <name evidence="11" type="ORF">TSUD_409280</name>
</gene>
<evidence type="ECO:0000256" key="9">
    <source>
        <dbReference type="SAM" id="SignalP"/>
    </source>
</evidence>
<keyword evidence="4" id="KW-0449">Lipoprotein</keyword>
<dbReference type="SUPFAM" id="SSF82153">
    <property type="entry name" value="FAS1 domain"/>
    <property type="match status" value="1"/>
</dbReference>
<evidence type="ECO:0000256" key="6">
    <source>
        <dbReference type="ARBA" id="ARBA00023136"/>
    </source>
</evidence>
<feature type="chain" id="PRO_5016339839" description="FAS1 domain-containing protein" evidence="9">
    <location>
        <begin position="21"/>
        <end position="233"/>
    </location>
</feature>
<dbReference type="SMART" id="SM00554">
    <property type="entry name" value="FAS1"/>
    <property type="match status" value="1"/>
</dbReference>
<reference evidence="12" key="1">
    <citation type="journal article" date="2017" name="Front. Plant Sci.">
        <title>Climate Clever Clovers: New Paradigm to Reduce the Environmental Footprint of Ruminants by Breeding Low Methanogenic Forages Utilizing Haplotype Variation.</title>
        <authorList>
            <person name="Kaur P."/>
            <person name="Appels R."/>
            <person name="Bayer P.E."/>
            <person name="Keeble-Gagnere G."/>
            <person name="Wang J."/>
            <person name="Hirakawa H."/>
            <person name="Shirasawa K."/>
            <person name="Vercoe P."/>
            <person name="Stefanova K."/>
            <person name="Durmic Z."/>
            <person name="Nichols P."/>
            <person name="Revell C."/>
            <person name="Isobe S.N."/>
            <person name="Edwards D."/>
            <person name="Erskine W."/>
        </authorList>
    </citation>
    <scope>NUCLEOTIDE SEQUENCE [LARGE SCALE GENOMIC DNA]</scope>
    <source>
        <strain evidence="12">cv. Daliak</strain>
    </source>
</reference>
<dbReference type="InterPro" id="IPR045003">
    <property type="entry name" value="FLA_A"/>
</dbReference>
<name>A0A2Z6P6R9_TRISU</name>
<dbReference type="Pfam" id="PF02469">
    <property type="entry name" value="Fasciclin"/>
    <property type="match status" value="1"/>
</dbReference>
<dbReference type="PANTHER" id="PTHR32077:SF86">
    <property type="entry name" value="FAS1 DOMAIN-CONTAINING PROTEIN SELMODRAFT_448915"/>
    <property type="match status" value="1"/>
</dbReference>
<evidence type="ECO:0000256" key="2">
    <source>
        <dbReference type="ARBA" id="ARBA00007843"/>
    </source>
</evidence>
<dbReference type="PROSITE" id="PS50213">
    <property type="entry name" value="FAS1"/>
    <property type="match status" value="1"/>
</dbReference>
<keyword evidence="4" id="KW-0336">GPI-anchor</keyword>
<accession>A0A2Z6P6R9</accession>
<evidence type="ECO:0000256" key="3">
    <source>
        <dbReference type="ARBA" id="ARBA00022475"/>
    </source>
</evidence>
<dbReference type="InterPro" id="IPR036378">
    <property type="entry name" value="FAS1_dom_sf"/>
</dbReference>
<evidence type="ECO:0000313" key="11">
    <source>
        <dbReference type="EMBL" id="GAU50343.1"/>
    </source>
</evidence>
<feature type="signal peptide" evidence="9">
    <location>
        <begin position="1"/>
        <end position="20"/>
    </location>
</feature>
<dbReference type="EMBL" id="DF974745">
    <property type="protein sequence ID" value="GAU50343.1"/>
    <property type="molecule type" value="Genomic_DNA"/>
</dbReference>
<evidence type="ECO:0000256" key="5">
    <source>
        <dbReference type="ARBA" id="ARBA00022729"/>
    </source>
</evidence>
<keyword evidence="12" id="KW-1185">Reference proteome</keyword>
<dbReference type="GO" id="GO:0009834">
    <property type="term" value="P:plant-type secondary cell wall biogenesis"/>
    <property type="evidence" value="ECO:0007669"/>
    <property type="project" value="TreeGrafter"/>
</dbReference>
<comment type="function">
    <text evidence="7">May be a cell surface adhesion protein.</text>
</comment>
<comment type="subcellular location">
    <subcellularLocation>
        <location evidence="1">Cell membrane</location>
        <topology evidence="1">Lipid-anchor</topology>
        <topology evidence="1">GPI-anchor</topology>
    </subcellularLocation>
</comment>
<comment type="similarity">
    <text evidence="2">Belongs to the fasciclin-like AGP family.</text>
</comment>
<dbReference type="Proteomes" id="UP000242715">
    <property type="component" value="Unassembled WGS sequence"/>
</dbReference>
<proteinExistence type="inferred from homology"/>
<feature type="compositionally biased region" description="Low complexity" evidence="8">
    <location>
        <begin position="18"/>
        <end position="44"/>
    </location>
</feature>
<dbReference type="PANTHER" id="PTHR32077">
    <property type="entry name" value="FASCICLIN-LIKE ARABINOGALACTAN PROTEIN"/>
    <property type="match status" value="1"/>
</dbReference>
<feature type="domain" description="FAS1" evidence="10">
    <location>
        <begin position="54"/>
        <end position="199"/>
    </location>
</feature>
<evidence type="ECO:0000259" key="10">
    <source>
        <dbReference type="PROSITE" id="PS50213"/>
    </source>
</evidence>
<dbReference type="OrthoDB" id="10466081at2759"/>